<keyword evidence="3" id="KW-1185">Reference proteome</keyword>
<sequence>MASELKLPVSEHFIGRLTYRGSDRFVHIKAKLYAMNLTERILAIPFEPFWEAGELTFSSTLVHNMRFSRLEFGLITGLLMGSGPTEEEIEAKSSDRLCVIKKCLCPRSSEKEYFKSINEGKPRLCFEMDVDEMVDTDDIRALVERLDRIEAKQAAIILSHTELVTSQTNMRRSFQDSQKKMRQSFLEKEGAPAPSQPIDERPNDNEYEDEFPEDWEEDDNEVPPTPKDAIILAITDTPSDIQSQNDVLLLTGPPEGVPFVRKRKKPCYLLDYTEEKKKKQLLPENVDPERPQSIDCYAH</sequence>
<evidence type="ECO:0000313" key="2">
    <source>
        <dbReference type="EnsemblPlants" id="cds.evm.model.10.1018"/>
    </source>
</evidence>
<organism evidence="2 3">
    <name type="scientific">Cannabis sativa</name>
    <name type="common">Hemp</name>
    <name type="synonym">Marijuana</name>
    <dbReference type="NCBI Taxonomy" id="3483"/>
    <lineage>
        <taxon>Eukaryota</taxon>
        <taxon>Viridiplantae</taxon>
        <taxon>Streptophyta</taxon>
        <taxon>Embryophyta</taxon>
        <taxon>Tracheophyta</taxon>
        <taxon>Spermatophyta</taxon>
        <taxon>Magnoliopsida</taxon>
        <taxon>eudicotyledons</taxon>
        <taxon>Gunneridae</taxon>
        <taxon>Pentapetalae</taxon>
        <taxon>rosids</taxon>
        <taxon>fabids</taxon>
        <taxon>Rosales</taxon>
        <taxon>Cannabaceae</taxon>
        <taxon>Cannabis</taxon>
    </lineage>
</organism>
<reference evidence="2" key="1">
    <citation type="submission" date="2021-03" db="UniProtKB">
        <authorList>
            <consortium name="EnsemblPlants"/>
        </authorList>
    </citation>
    <scope>IDENTIFICATION</scope>
</reference>
<feature type="region of interest" description="Disordered" evidence="1">
    <location>
        <begin position="167"/>
        <end position="223"/>
    </location>
</feature>
<proteinExistence type="predicted"/>
<dbReference type="EnsemblPlants" id="evm.model.10.1018">
    <property type="protein sequence ID" value="cds.evm.model.10.1018"/>
    <property type="gene ID" value="evm.TU.10.1018"/>
</dbReference>
<name>A0A803QI41_CANSA</name>
<feature type="compositionally biased region" description="Acidic residues" evidence="1">
    <location>
        <begin position="205"/>
        <end position="221"/>
    </location>
</feature>
<dbReference type="Gramene" id="evm.model.10.1018">
    <property type="protein sequence ID" value="cds.evm.model.10.1018"/>
    <property type="gene ID" value="evm.TU.10.1018"/>
</dbReference>
<evidence type="ECO:0000256" key="1">
    <source>
        <dbReference type="SAM" id="MobiDB-lite"/>
    </source>
</evidence>
<dbReference type="AlphaFoldDB" id="A0A803QI41"/>
<dbReference type="Proteomes" id="UP000596661">
    <property type="component" value="Unassembled WGS sequence"/>
</dbReference>
<dbReference type="EMBL" id="UZAU01000814">
    <property type="status" value="NOT_ANNOTATED_CDS"/>
    <property type="molecule type" value="Genomic_DNA"/>
</dbReference>
<protein>
    <submittedName>
        <fullName evidence="2">Uncharacterized protein</fullName>
    </submittedName>
</protein>
<accession>A0A803QI41</accession>
<feature type="compositionally biased region" description="Basic and acidic residues" evidence="1">
    <location>
        <begin position="173"/>
        <end position="190"/>
    </location>
</feature>
<evidence type="ECO:0000313" key="3">
    <source>
        <dbReference type="Proteomes" id="UP000596661"/>
    </source>
</evidence>